<dbReference type="EMBL" id="JAHUZB010000009">
    <property type="protein sequence ID" value="MBV7392228.1"/>
    <property type="molecule type" value="Genomic_DNA"/>
</dbReference>
<evidence type="ECO:0000313" key="3">
    <source>
        <dbReference type="Proteomes" id="UP000774130"/>
    </source>
</evidence>
<name>A0ABS6TH62_9ENTE</name>
<dbReference type="RefSeq" id="WP_218327442.1">
    <property type="nucleotide sequence ID" value="NZ_JAHUZB010000009.1"/>
</dbReference>
<dbReference type="Proteomes" id="UP000774130">
    <property type="component" value="Unassembled WGS sequence"/>
</dbReference>
<keyword evidence="1" id="KW-0812">Transmembrane</keyword>
<reference evidence="2 3" key="1">
    <citation type="submission" date="2021-06" db="EMBL/GenBank/DDBJ databases">
        <title>Enterococcus alishanensis sp. nov., a novel lactic acid bacterium isolated from fresh coffee beans.</title>
        <authorList>
            <person name="Chen Y.-S."/>
        </authorList>
    </citation>
    <scope>NUCLEOTIDE SEQUENCE [LARGE SCALE GENOMIC DNA]</scope>
    <source>
        <strain evidence="2 3">ALS3</strain>
    </source>
</reference>
<feature type="transmembrane region" description="Helical" evidence="1">
    <location>
        <begin position="12"/>
        <end position="38"/>
    </location>
</feature>
<gene>
    <name evidence="2" type="ORF">KUA55_16215</name>
</gene>
<organism evidence="2 3">
    <name type="scientific">Enterococcus alishanensis</name>
    <dbReference type="NCBI Taxonomy" id="1303817"/>
    <lineage>
        <taxon>Bacteria</taxon>
        <taxon>Bacillati</taxon>
        <taxon>Bacillota</taxon>
        <taxon>Bacilli</taxon>
        <taxon>Lactobacillales</taxon>
        <taxon>Enterococcaceae</taxon>
        <taxon>Enterococcus</taxon>
    </lineage>
</organism>
<sequence length="47" mass="5325">MNFNFDKRKQYLTLSLLLILIGANTNIAVSFIGFLVGIKGFWAFKSN</sequence>
<keyword evidence="1" id="KW-1133">Transmembrane helix</keyword>
<keyword evidence="1" id="KW-0472">Membrane</keyword>
<keyword evidence="3" id="KW-1185">Reference proteome</keyword>
<protein>
    <submittedName>
        <fullName evidence="2">Uncharacterized protein</fullName>
    </submittedName>
</protein>
<comment type="caution">
    <text evidence="2">The sequence shown here is derived from an EMBL/GenBank/DDBJ whole genome shotgun (WGS) entry which is preliminary data.</text>
</comment>
<accession>A0ABS6TH62</accession>
<proteinExistence type="predicted"/>
<evidence type="ECO:0000256" key="1">
    <source>
        <dbReference type="SAM" id="Phobius"/>
    </source>
</evidence>
<evidence type="ECO:0000313" key="2">
    <source>
        <dbReference type="EMBL" id="MBV7392228.1"/>
    </source>
</evidence>